<evidence type="ECO:0008006" key="9">
    <source>
        <dbReference type="Google" id="ProtNLM"/>
    </source>
</evidence>
<evidence type="ECO:0000256" key="2">
    <source>
        <dbReference type="ARBA" id="ARBA00007375"/>
    </source>
</evidence>
<reference evidence="8" key="2">
    <citation type="submission" date="2012-03" db="EMBL/GenBank/DDBJ databases">
        <title>Complete genome sequence of Flavobacterium indicum GPTSA100-9T, isolated from warm spring water.</title>
        <authorList>
            <person name="Barbier P."/>
            <person name="Houel A."/>
            <person name="Loux V."/>
            <person name="Poulain J."/>
            <person name="Bernardet J.-F."/>
            <person name="Touchon M."/>
            <person name="Duchaud E."/>
        </authorList>
    </citation>
    <scope>NUCLEOTIDE SEQUENCE [LARGE SCALE GENOMIC DNA]</scope>
    <source>
        <strain evidence="8">DSM 17447 / CIP 109464 / GPTSA100-9</strain>
    </source>
</reference>
<feature type="transmembrane region" description="Helical" evidence="6">
    <location>
        <begin position="31"/>
        <end position="46"/>
    </location>
</feature>
<dbReference type="RefSeq" id="WP_014388939.1">
    <property type="nucleotide sequence ID" value="NC_017025.1"/>
</dbReference>
<dbReference type="OrthoDB" id="1377116at2"/>
<accession>H8XUP2</accession>
<organism evidence="7 8">
    <name type="scientific">Flavobacterium indicum (strain DSM 17447 / CIP 109464 / GPTSA100-9)</name>
    <dbReference type="NCBI Taxonomy" id="1094466"/>
    <lineage>
        <taxon>Bacteria</taxon>
        <taxon>Pseudomonadati</taxon>
        <taxon>Bacteroidota</taxon>
        <taxon>Flavobacteriia</taxon>
        <taxon>Flavobacteriales</taxon>
        <taxon>Flavobacteriaceae</taxon>
        <taxon>Flavobacterium</taxon>
    </lineage>
</organism>
<evidence type="ECO:0000313" key="7">
    <source>
        <dbReference type="EMBL" id="CCG53820.1"/>
    </source>
</evidence>
<feature type="transmembrane region" description="Helical" evidence="6">
    <location>
        <begin position="144"/>
        <end position="166"/>
    </location>
</feature>
<sequence>MVKKQFIVILYFLVALIYIIAALLHNESLELIFKPIFIPILFFYYLEKVKKRISYWVLISLCFFYCGEMLTLIGADEFYLQSLVFFLIPYLIFLNIIGNDFLKLFKIEKFSLLNLSVILVACFLVFLLVSVINMLSITNVAESVLIIGYGISLVLMCLISVVFFAIKDCKSSFYALLTVMAFIVSDLFYIFNKKIDSNFVFHFVNLVTQILSYYFYIKFFILRAKNK</sequence>
<feature type="transmembrane region" description="Helical" evidence="6">
    <location>
        <begin position="79"/>
        <end position="98"/>
    </location>
</feature>
<name>H8XUP2_FLAIG</name>
<dbReference type="STRING" id="1094466.KQS_09430"/>
<reference evidence="7 8" key="1">
    <citation type="journal article" date="2012" name="J. Bacteriol.">
        <title>Complete Genome Sequence of Flavobacterium indicum GPSTA100-9T, Isolated from Warm Spring Water.</title>
        <authorList>
            <person name="Barbier P."/>
            <person name="Houel A."/>
            <person name="Loux V."/>
            <person name="Poulain J."/>
            <person name="Bernardet J.F."/>
            <person name="Touchon M."/>
            <person name="Duchaud E."/>
        </authorList>
    </citation>
    <scope>NUCLEOTIDE SEQUENCE [LARGE SCALE GENOMIC DNA]</scope>
    <source>
        <strain evidence="8">DSM 17447 / CIP 109464 / GPTSA100-9</strain>
    </source>
</reference>
<evidence type="ECO:0000256" key="1">
    <source>
        <dbReference type="ARBA" id="ARBA00004141"/>
    </source>
</evidence>
<keyword evidence="4 6" id="KW-1133">Transmembrane helix</keyword>
<evidence type="ECO:0000256" key="5">
    <source>
        <dbReference type="ARBA" id="ARBA00023136"/>
    </source>
</evidence>
<gene>
    <name evidence="7" type="ordered locus">KQS_09430</name>
</gene>
<dbReference type="AlphaFoldDB" id="H8XUP2"/>
<keyword evidence="3 6" id="KW-0812">Transmembrane</keyword>
<dbReference type="eggNOG" id="ENOG5033IFB">
    <property type="taxonomic scope" value="Bacteria"/>
</dbReference>
<keyword evidence="5 6" id="KW-0472">Membrane</keyword>
<feature type="transmembrane region" description="Helical" evidence="6">
    <location>
        <begin position="110"/>
        <end position="132"/>
    </location>
</feature>
<dbReference type="KEGG" id="fin:KQS_09430"/>
<comment type="similarity">
    <text evidence="2">Belongs to the TMEM86 family.</text>
</comment>
<evidence type="ECO:0000256" key="4">
    <source>
        <dbReference type="ARBA" id="ARBA00022989"/>
    </source>
</evidence>
<protein>
    <recommendedName>
        <fullName evidence="9">YhhN-like protein</fullName>
    </recommendedName>
</protein>
<evidence type="ECO:0000256" key="3">
    <source>
        <dbReference type="ARBA" id="ARBA00022692"/>
    </source>
</evidence>
<feature type="transmembrane region" description="Helical" evidence="6">
    <location>
        <begin position="173"/>
        <end position="191"/>
    </location>
</feature>
<dbReference type="EMBL" id="HE774682">
    <property type="protein sequence ID" value="CCG53820.1"/>
    <property type="molecule type" value="Genomic_DNA"/>
</dbReference>
<feature type="transmembrane region" description="Helical" evidence="6">
    <location>
        <begin position="7"/>
        <end position="25"/>
    </location>
</feature>
<dbReference type="InterPro" id="IPR012506">
    <property type="entry name" value="TMEM86B-like"/>
</dbReference>
<feature type="transmembrane region" description="Helical" evidence="6">
    <location>
        <begin position="53"/>
        <end position="73"/>
    </location>
</feature>
<evidence type="ECO:0000313" key="8">
    <source>
        <dbReference type="Proteomes" id="UP000007599"/>
    </source>
</evidence>
<dbReference type="PATRIC" id="fig|1094466.5.peg.1853"/>
<keyword evidence="8" id="KW-1185">Reference proteome</keyword>
<comment type="subcellular location">
    <subcellularLocation>
        <location evidence="1">Membrane</location>
        <topology evidence="1">Multi-pass membrane protein</topology>
    </subcellularLocation>
</comment>
<feature type="transmembrane region" description="Helical" evidence="6">
    <location>
        <begin position="197"/>
        <end position="217"/>
    </location>
</feature>
<proteinExistence type="inferred from homology"/>
<dbReference type="HOGENOM" id="CLU_1218313_0_0_10"/>
<dbReference type="Proteomes" id="UP000007599">
    <property type="component" value="Chromosome I"/>
</dbReference>
<dbReference type="GO" id="GO:0016020">
    <property type="term" value="C:membrane"/>
    <property type="evidence" value="ECO:0007669"/>
    <property type="project" value="UniProtKB-SubCell"/>
</dbReference>
<evidence type="ECO:0000256" key="6">
    <source>
        <dbReference type="SAM" id="Phobius"/>
    </source>
</evidence>
<dbReference type="Pfam" id="PF07947">
    <property type="entry name" value="YhhN"/>
    <property type="match status" value="1"/>
</dbReference>